<accession>A0ABQ0M0K2</accession>
<gene>
    <name evidence="4" type="ORF">MCHLO_13448</name>
</gene>
<evidence type="ECO:0000259" key="3">
    <source>
        <dbReference type="Pfam" id="PF08593"/>
    </source>
</evidence>
<feature type="domain" description="Mug135-like C-terminal" evidence="3">
    <location>
        <begin position="136"/>
        <end position="213"/>
    </location>
</feature>
<comment type="similarity">
    <text evidence="1">Belongs to the UPF0612 family.</text>
</comment>
<dbReference type="Pfam" id="PF08593">
    <property type="entry name" value="Mug135_C"/>
    <property type="match status" value="1"/>
</dbReference>
<evidence type="ECO:0000256" key="2">
    <source>
        <dbReference type="SAM" id="Coils"/>
    </source>
</evidence>
<proteinExistence type="inferred from homology"/>
<dbReference type="Proteomes" id="UP000815677">
    <property type="component" value="Unassembled WGS sequence"/>
</dbReference>
<evidence type="ECO:0000313" key="4">
    <source>
        <dbReference type="EMBL" id="GAT56851.1"/>
    </source>
</evidence>
<protein>
    <recommendedName>
        <fullName evidence="3">Mug135-like C-terminal domain-containing protein</fullName>
    </recommendedName>
</protein>
<name>A0ABQ0M0K2_MYCCL</name>
<reference evidence="4" key="1">
    <citation type="submission" date="2014-09" db="EMBL/GenBank/DDBJ databases">
        <title>Genome sequence of the luminous mushroom Mycena chlorophos for searching fungal bioluminescence genes.</title>
        <authorList>
            <person name="Tanaka Y."/>
            <person name="Kasuga D."/>
            <person name="Oba Y."/>
            <person name="Hase S."/>
            <person name="Sato K."/>
            <person name="Oba Y."/>
            <person name="Sakakibara Y."/>
        </authorList>
    </citation>
    <scope>NUCLEOTIDE SEQUENCE</scope>
</reference>
<evidence type="ECO:0000256" key="1">
    <source>
        <dbReference type="ARBA" id="ARBA00005788"/>
    </source>
</evidence>
<keyword evidence="2" id="KW-0175">Coiled coil</keyword>
<feature type="coiled-coil region" evidence="2">
    <location>
        <begin position="86"/>
        <end position="138"/>
    </location>
</feature>
<sequence>MLLRWLQARFPTHPIPPKPSLLPFDNTNQLFHNGLVERPNDRFSRQLRLLLDPQRVWGPRKDAALEMPDAVTDADAALQAGNQQTLADLADQVAALDRDLRAHSKRVEETWIRIEKKLDEREKKVDQLGARLTKQENMLLGDGSGRPFSTVLFPDGRDLKDVTLFGAIKCANDILLLSNAELMQYYQLYYPDGAVPDTSHKQRQAVARAIGYTSII</sequence>
<keyword evidence="5" id="KW-1185">Reference proteome</keyword>
<dbReference type="EMBL" id="DF849347">
    <property type="protein sequence ID" value="GAT56851.1"/>
    <property type="molecule type" value="Genomic_DNA"/>
</dbReference>
<evidence type="ECO:0000313" key="5">
    <source>
        <dbReference type="Proteomes" id="UP000815677"/>
    </source>
</evidence>
<organism evidence="4 5">
    <name type="scientific">Mycena chlorophos</name>
    <name type="common">Agaric fungus</name>
    <name type="synonym">Agaricus chlorophos</name>
    <dbReference type="NCBI Taxonomy" id="658473"/>
    <lineage>
        <taxon>Eukaryota</taxon>
        <taxon>Fungi</taxon>
        <taxon>Dikarya</taxon>
        <taxon>Basidiomycota</taxon>
        <taxon>Agaricomycotina</taxon>
        <taxon>Agaricomycetes</taxon>
        <taxon>Agaricomycetidae</taxon>
        <taxon>Agaricales</taxon>
        <taxon>Marasmiineae</taxon>
        <taxon>Mycenaceae</taxon>
        <taxon>Mycena</taxon>
    </lineage>
</organism>
<dbReference type="InterPro" id="IPR013902">
    <property type="entry name" value="Mug135-like_C"/>
</dbReference>